<protein>
    <submittedName>
        <fullName evidence="5">Uncharacterized protein</fullName>
    </submittedName>
</protein>
<feature type="transmembrane region" description="Helical" evidence="4">
    <location>
        <begin position="17"/>
        <end position="33"/>
    </location>
</feature>
<dbReference type="InterPro" id="IPR021278">
    <property type="entry name" value="ATP19"/>
</dbReference>
<evidence type="ECO:0000313" key="5">
    <source>
        <dbReference type="EMBL" id="ORY31570.1"/>
    </source>
</evidence>
<sequence>GNPFEAFQIAGRAVPRYQVAGGVFASIFGFYLFSKVKSSFAPRAPILFTSKEEENYVKRYIHHHHEETHKPLFVRETYSGPSGQL</sequence>
<dbReference type="AlphaFoldDB" id="A0A1Y2BAL9"/>
<evidence type="ECO:0000256" key="2">
    <source>
        <dbReference type="ARBA" id="ARBA00023128"/>
    </source>
</evidence>
<keyword evidence="6" id="KW-1185">Reference proteome</keyword>
<keyword evidence="2" id="KW-0496">Mitochondrion</keyword>
<dbReference type="GO" id="GO:0015986">
    <property type="term" value="P:proton motive force-driven ATP synthesis"/>
    <property type="evidence" value="ECO:0007669"/>
    <property type="project" value="TreeGrafter"/>
</dbReference>
<keyword evidence="4" id="KW-0812">Transmembrane</keyword>
<proteinExistence type="predicted"/>
<dbReference type="EMBL" id="MCGO01000076">
    <property type="protein sequence ID" value="ORY31570.1"/>
    <property type="molecule type" value="Genomic_DNA"/>
</dbReference>
<organism evidence="5 6">
    <name type="scientific">Rhizoclosmatium globosum</name>
    <dbReference type="NCBI Taxonomy" id="329046"/>
    <lineage>
        <taxon>Eukaryota</taxon>
        <taxon>Fungi</taxon>
        <taxon>Fungi incertae sedis</taxon>
        <taxon>Chytridiomycota</taxon>
        <taxon>Chytridiomycota incertae sedis</taxon>
        <taxon>Chytridiomycetes</taxon>
        <taxon>Chytridiales</taxon>
        <taxon>Chytriomycetaceae</taxon>
        <taxon>Rhizoclosmatium</taxon>
    </lineage>
</organism>
<evidence type="ECO:0000256" key="1">
    <source>
        <dbReference type="ARBA" id="ARBA00004325"/>
    </source>
</evidence>
<evidence type="ECO:0000256" key="3">
    <source>
        <dbReference type="ARBA" id="ARBA00023136"/>
    </source>
</evidence>
<keyword evidence="3 4" id="KW-0472">Membrane</keyword>
<evidence type="ECO:0000313" key="6">
    <source>
        <dbReference type="Proteomes" id="UP000193642"/>
    </source>
</evidence>
<dbReference type="PANTHER" id="PTHR28074">
    <property type="entry name" value="ATP SYNTHASE SUBUNIT K, MITOCHONDRIAL"/>
    <property type="match status" value="1"/>
</dbReference>
<accession>A0A1Y2BAL9</accession>
<reference evidence="5 6" key="1">
    <citation type="submission" date="2016-07" db="EMBL/GenBank/DDBJ databases">
        <title>Pervasive Adenine N6-methylation of Active Genes in Fungi.</title>
        <authorList>
            <consortium name="DOE Joint Genome Institute"/>
            <person name="Mondo S.J."/>
            <person name="Dannebaum R.O."/>
            <person name="Kuo R.C."/>
            <person name="Labutti K."/>
            <person name="Haridas S."/>
            <person name="Kuo A."/>
            <person name="Salamov A."/>
            <person name="Ahrendt S.R."/>
            <person name="Lipzen A."/>
            <person name="Sullivan W."/>
            <person name="Andreopoulos W.B."/>
            <person name="Clum A."/>
            <person name="Lindquist E."/>
            <person name="Daum C."/>
            <person name="Ramamoorthy G.K."/>
            <person name="Gryganskyi A."/>
            <person name="Culley D."/>
            <person name="Magnuson J.K."/>
            <person name="James T.Y."/>
            <person name="O'Malley M.A."/>
            <person name="Stajich J.E."/>
            <person name="Spatafora J.W."/>
            <person name="Visel A."/>
            <person name="Grigoriev I.V."/>
        </authorList>
    </citation>
    <scope>NUCLEOTIDE SEQUENCE [LARGE SCALE GENOMIC DNA]</scope>
    <source>
        <strain evidence="5 6">JEL800</strain>
    </source>
</reference>
<gene>
    <name evidence="5" type="ORF">BCR33DRAFT_703130</name>
</gene>
<dbReference type="GO" id="GO:0031966">
    <property type="term" value="C:mitochondrial membrane"/>
    <property type="evidence" value="ECO:0007669"/>
    <property type="project" value="UniProtKB-SubCell"/>
</dbReference>
<comment type="caution">
    <text evidence="5">The sequence shown here is derived from an EMBL/GenBank/DDBJ whole genome shotgun (WGS) entry which is preliminary data.</text>
</comment>
<evidence type="ECO:0000256" key="4">
    <source>
        <dbReference type="SAM" id="Phobius"/>
    </source>
</evidence>
<comment type="subcellular location">
    <subcellularLocation>
        <location evidence="1">Mitochondrion membrane</location>
    </subcellularLocation>
</comment>
<dbReference type="PANTHER" id="PTHR28074:SF1">
    <property type="entry name" value="ATP SYNTHASE SUBUNIT K, MITOCHONDRIAL"/>
    <property type="match status" value="1"/>
</dbReference>
<keyword evidence="4" id="KW-1133">Transmembrane helix</keyword>
<feature type="non-terminal residue" evidence="5">
    <location>
        <position position="1"/>
    </location>
</feature>
<name>A0A1Y2BAL9_9FUNG</name>
<dbReference type="Proteomes" id="UP000193642">
    <property type="component" value="Unassembled WGS sequence"/>
</dbReference>
<dbReference type="OrthoDB" id="2094445at2759"/>
<dbReference type="Pfam" id="PF11022">
    <property type="entry name" value="ATP19"/>
    <property type="match status" value="1"/>
</dbReference>